<dbReference type="EMBL" id="VYYT01000068">
    <property type="protein sequence ID" value="KAK2772489.1"/>
    <property type="molecule type" value="Genomic_DNA"/>
</dbReference>
<proteinExistence type="predicted"/>
<evidence type="ECO:0000256" key="1">
    <source>
        <dbReference type="SAM" id="MobiDB-lite"/>
    </source>
</evidence>
<sequence>MRWDNWGAEKDDPENRTLGWREMTSRVGSGQPTVAGPLRRSASASSSSKRGRVLRHSDQRPLEDAGNACAERRAGWTGTGTGDA</sequence>
<name>A0AAE0DDB2_COLKA</name>
<feature type="region of interest" description="Disordered" evidence="1">
    <location>
        <begin position="1"/>
        <end position="84"/>
    </location>
</feature>
<evidence type="ECO:0000313" key="2">
    <source>
        <dbReference type="EMBL" id="KAK2772489.1"/>
    </source>
</evidence>
<feature type="compositionally biased region" description="Basic and acidic residues" evidence="1">
    <location>
        <begin position="1"/>
        <end position="15"/>
    </location>
</feature>
<dbReference type="AlphaFoldDB" id="A0AAE0DDB2"/>
<protein>
    <submittedName>
        <fullName evidence="2">Uncharacterized protein</fullName>
    </submittedName>
</protein>
<gene>
    <name evidence="2" type="ORF">CKAH01_04027</name>
</gene>
<organism evidence="2 3">
    <name type="scientific">Colletotrichum kahawae</name>
    <name type="common">Coffee berry disease fungus</name>
    <dbReference type="NCBI Taxonomy" id="34407"/>
    <lineage>
        <taxon>Eukaryota</taxon>
        <taxon>Fungi</taxon>
        <taxon>Dikarya</taxon>
        <taxon>Ascomycota</taxon>
        <taxon>Pezizomycotina</taxon>
        <taxon>Sordariomycetes</taxon>
        <taxon>Hypocreomycetidae</taxon>
        <taxon>Glomerellales</taxon>
        <taxon>Glomerellaceae</taxon>
        <taxon>Colletotrichum</taxon>
        <taxon>Colletotrichum gloeosporioides species complex</taxon>
    </lineage>
</organism>
<comment type="caution">
    <text evidence="2">The sequence shown here is derived from an EMBL/GenBank/DDBJ whole genome shotgun (WGS) entry which is preliminary data.</text>
</comment>
<evidence type="ECO:0000313" key="3">
    <source>
        <dbReference type="Proteomes" id="UP001281614"/>
    </source>
</evidence>
<reference evidence="2" key="1">
    <citation type="submission" date="2023-02" db="EMBL/GenBank/DDBJ databases">
        <title>Colletotrichum kahawae CIFC_Que2 genome sequencing and assembly.</title>
        <authorList>
            <person name="Baroncelli R."/>
        </authorList>
    </citation>
    <scope>NUCLEOTIDE SEQUENCE</scope>
    <source>
        <strain evidence="2">CIFC_Que2</strain>
    </source>
</reference>
<dbReference type="Proteomes" id="UP001281614">
    <property type="component" value="Unassembled WGS sequence"/>
</dbReference>
<keyword evidence="3" id="KW-1185">Reference proteome</keyword>
<accession>A0AAE0DDB2</accession>